<proteinExistence type="inferred from homology"/>
<organism evidence="13 14">
    <name type="scientific">Svornostia abyssi</name>
    <dbReference type="NCBI Taxonomy" id="2898438"/>
    <lineage>
        <taxon>Bacteria</taxon>
        <taxon>Bacillati</taxon>
        <taxon>Actinomycetota</taxon>
        <taxon>Thermoleophilia</taxon>
        <taxon>Solirubrobacterales</taxon>
        <taxon>Baekduiaceae</taxon>
        <taxon>Svornostia</taxon>
    </lineage>
</organism>
<feature type="active site" evidence="9">
    <location>
        <position position="237"/>
    </location>
</feature>
<evidence type="ECO:0000256" key="1">
    <source>
        <dbReference type="ARBA" id="ARBA00008642"/>
    </source>
</evidence>
<keyword evidence="14" id="KW-1185">Reference proteome</keyword>
<feature type="active site" evidence="9">
    <location>
        <position position="267"/>
    </location>
</feature>
<keyword evidence="3 9" id="KW-0444">Lipid biosynthesis</keyword>
<dbReference type="CDD" id="cd00830">
    <property type="entry name" value="KAS_III"/>
    <property type="match status" value="1"/>
</dbReference>
<dbReference type="SUPFAM" id="SSF53901">
    <property type="entry name" value="Thiolase-like"/>
    <property type="match status" value="1"/>
</dbReference>
<keyword evidence="7 9" id="KW-0275">Fatty acid biosynthesis</keyword>
<dbReference type="InterPro" id="IPR013747">
    <property type="entry name" value="ACP_syn_III_C"/>
</dbReference>
<reference evidence="14" key="1">
    <citation type="submission" date="2021-11" db="EMBL/GenBank/DDBJ databases">
        <title>Cultivation dependent microbiological survey of springs from the worlds oldest radium mine currently devoted to the extraction of radon-saturated water.</title>
        <authorList>
            <person name="Kapinusova G."/>
            <person name="Smrhova T."/>
            <person name="Strejcek M."/>
            <person name="Suman J."/>
            <person name="Jani K."/>
            <person name="Pajer P."/>
            <person name="Uhlik O."/>
        </authorList>
    </citation>
    <scope>NUCLEOTIDE SEQUENCE [LARGE SCALE GENOMIC DNA]</scope>
    <source>
        <strain evidence="14">J379</strain>
    </source>
</reference>
<gene>
    <name evidence="9" type="primary">fabH</name>
    <name evidence="13" type="ORF">LRS13_05890</name>
</gene>
<evidence type="ECO:0000259" key="12">
    <source>
        <dbReference type="Pfam" id="PF08545"/>
    </source>
</evidence>
<dbReference type="NCBIfam" id="TIGR00747">
    <property type="entry name" value="fabH"/>
    <property type="match status" value="1"/>
</dbReference>
<dbReference type="InterPro" id="IPR004655">
    <property type="entry name" value="FabH"/>
</dbReference>
<keyword evidence="9" id="KW-0511">Multifunctional enzyme</keyword>
<comment type="function">
    <text evidence="9">Catalyzes the condensation reaction of fatty acid synthesis by the addition to an acyl acceptor of two carbons from malonyl-ACP. Catalyzes the first condensation reaction which initiates fatty acid synthesis and may therefore play a role in governing the total rate of fatty acid production. Possesses both acetoacetyl-ACP synthase and acetyl transacylase activities. Its substrate specificity determines the biosynthesis of branched-chain and/or straight-chain of fatty acids.</text>
</comment>
<comment type="subunit">
    <text evidence="9">Homodimer.</text>
</comment>
<dbReference type="Pfam" id="PF08541">
    <property type="entry name" value="ACP_syn_III_C"/>
    <property type="match status" value="1"/>
</dbReference>
<dbReference type="Gene3D" id="3.40.47.10">
    <property type="match status" value="1"/>
</dbReference>
<keyword evidence="6 9" id="KW-0443">Lipid metabolism</keyword>
<keyword evidence="8 9" id="KW-0012">Acyltransferase</keyword>
<evidence type="ECO:0000256" key="4">
    <source>
        <dbReference type="ARBA" id="ARBA00022679"/>
    </source>
</evidence>
<dbReference type="NCBIfam" id="NF006829">
    <property type="entry name" value="PRK09352.1"/>
    <property type="match status" value="1"/>
</dbReference>
<evidence type="ECO:0000256" key="2">
    <source>
        <dbReference type="ARBA" id="ARBA00022490"/>
    </source>
</evidence>
<comment type="catalytic activity">
    <reaction evidence="9">
        <text>malonyl-[ACP] + acetyl-CoA + H(+) = 3-oxobutanoyl-[ACP] + CO2 + CoA</text>
        <dbReference type="Rhea" id="RHEA:12080"/>
        <dbReference type="Rhea" id="RHEA-COMP:9623"/>
        <dbReference type="Rhea" id="RHEA-COMP:9625"/>
        <dbReference type="ChEBI" id="CHEBI:15378"/>
        <dbReference type="ChEBI" id="CHEBI:16526"/>
        <dbReference type="ChEBI" id="CHEBI:57287"/>
        <dbReference type="ChEBI" id="CHEBI:57288"/>
        <dbReference type="ChEBI" id="CHEBI:78449"/>
        <dbReference type="ChEBI" id="CHEBI:78450"/>
        <dbReference type="EC" id="2.3.1.180"/>
    </reaction>
</comment>
<comment type="domain">
    <text evidence="9">The last Arg residue of the ACP-binding site is essential for the weak association between ACP/AcpP and FabH.</text>
</comment>
<evidence type="ECO:0000256" key="3">
    <source>
        <dbReference type="ARBA" id="ARBA00022516"/>
    </source>
</evidence>
<evidence type="ECO:0000256" key="9">
    <source>
        <dbReference type="HAMAP-Rule" id="MF_01815"/>
    </source>
</evidence>
<feature type="region of interest" description="Disordered" evidence="10">
    <location>
        <begin position="319"/>
        <end position="339"/>
    </location>
</feature>
<evidence type="ECO:0000256" key="8">
    <source>
        <dbReference type="ARBA" id="ARBA00023315"/>
    </source>
</evidence>
<evidence type="ECO:0000256" key="5">
    <source>
        <dbReference type="ARBA" id="ARBA00022832"/>
    </source>
</evidence>
<dbReference type="InterPro" id="IPR016039">
    <property type="entry name" value="Thiolase-like"/>
</dbReference>
<evidence type="ECO:0000313" key="13">
    <source>
        <dbReference type="EMBL" id="UUY05060.1"/>
    </source>
</evidence>
<evidence type="ECO:0000256" key="10">
    <source>
        <dbReference type="SAM" id="MobiDB-lite"/>
    </source>
</evidence>
<evidence type="ECO:0000313" key="14">
    <source>
        <dbReference type="Proteomes" id="UP001058860"/>
    </source>
</evidence>
<feature type="domain" description="Beta-ketoacyl-[acyl-carrier-protein] synthase III C-terminal" evidence="11">
    <location>
        <begin position="221"/>
        <end position="310"/>
    </location>
</feature>
<comment type="pathway">
    <text evidence="9">Lipid metabolism; fatty acid biosynthesis.</text>
</comment>
<dbReference type="PANTHER" id="PTHR34069:SF2">
    <property type="entry name" value="BETA-KETOACYL-[ACYL-CARRIER-PROTEIN] SYNTHASE III"/>
    <property type="match status" value="1"/>
</dbReference>
<feature type="region of interest" description="ACP-binding" evidence="9">
    <location>
        <begin position="238"/>
        <end position="242"/>
    </location>
</feature>
<feature type="domain" description="Beta-ketoacyl-[acyl-carrier-protein] synthase III N-terminal" evidence="12">
    <location>
        <begin position="108"/>
        <end position="171"/>
    </location>
</feature>
<name>A0ABY5PKW5_9ACTN</name>
<dbReference type="InterPro" id="IPR013751">
    <property type="entry name" value="ACP_syn_III_N"/>
</dbReference>
<protein>
    <recommendedName>
        <fullName evidence="9">Beta-ketoacyl-[acyl-carrier-protein] synthase III</fullName>
        <shortName evidence="9">Beta-ketoacyl-ACP synthase III</shortName>
        <shortName evidence="9">KAS III</shortName>
        <ecNumber evidence="9">2.3.1.180</ecNumber>
    </recommendedName>
    <alternativeName>
        <fullName evidence="9">3-oxoacyl-[acyl-carrier-protein] synthase 3</fullName>
    </alternativeName>
    <alternativeName>
        <fullName evidence="9">3-oxoacyl-[acyl-carrier-protein] synthase III</fullName>
    </alternativeName>
</protein>
<dbReference type="Pfam" id="PF08545">
    <property type="entry name" value="ACP_syn_III"/>
    <property type="match status" value="1"/>
</dbReference>
<dbReference type="Proteomes" id="UP001058860">
    <property type="component" value="Chromosome"/>
</dbReference>
<evidence type="ECO:0000259" key="11">
    <source>
        <dbReference type="Pfam" id="PF08541"/>
    </source>
</evidence>
<keyword evidence="2 9" id="KW-0963">Cytoplasm</keyword>
<dbReference type="EC" id="2.3.1.180" evidence="9"/>
<dbReference type="HAMAP" id="MF_01815">
    <property type="entry name" value="FabH"/>
    <property type="match status" value="1"/>
</dbReference>
<comment type="similarity">
    <text evidence="1 9">Belongs to the thiolase-like superfamily. FabH family.</text>
</comment>
<accession>A0ABY5PKW5</accession>
<sequence>MKAGVVGIGRALPDKVVTNADFEARGLETTDDWIVRRTGIRERHHLEPGDPAGALATEAAREAIEDAGIEASLLDHVIVTTITPDFVTPGLAPRVADDLGAGITGAVDLNGACAGFVYALDYAAALIEAERARTVLVVSCDILSRITDFEDRSTAVLFGDGAGAAVLMGGDFPVGVSKASLGSEYRADELYAPLGGCLTMNGRSVYTNAVDRMAEATRAVLEREGLTVDDLDLFVAHQANARILTATAQQLGVPEEKLVMNVDRVANTSSASIPLALRDAETEGRLQPGMKIGLAAFGAGYVWGANVIGWKEPDARLAPPIQPGELADAPSPNHNGGLA</sequence>
<keyword evidence="4 9" id="KW-0808">Transferase</keyword>
<evidence type="ECO:0000256" key="6">
    <source>
        <dbReference type="ARBA" id="ARBA00023098"/>
    </source>
</evidence>
<feature type="active site" evidence="9">
    <location>
        <position position="113"/>
    </location>
</feature>
<dbReference type="RefSeq" id="WP_353865529.1">
    <property type="nucleotide sequence ID" value="NZ_CP088295.1"/>
</dbReference>
<dbReference type="PANTHER" id="PTHR34069">
    <property type="entry name" value="3-OXOACYL-[ACYL-CARRIER-PROTEIN] SYNTHASE 3"/>
    <property type="match status" value="1"/>
</dbReference>
<comment type="subcellular location">
    <subcellularLocation>
        <location evidence="9">Cytoplasm</location>
    </subcellularLocation>
</comment>
<evidence type="ECO:0000256" key="7">
    <source>
        <dbReference type="ARBA" id="ARBA00023160"/>
    </source>
</evidence>
<keyword evidence="5 9" id="KW-0276">Fatty acid metabolism</keyword>
<dbReference type="EMBL" id="CP088295">
    <property type="protein sequence ID" value="UUY05060.1"/>
    <property type="molecule type" value="Genomic_DNA"/>
</dbReference>